<dbReference type="AlphaFoldDB" id="A0A351RCI3"/>
<dbReference type="EMBL" id="DNAA01000224">
    <property type="protein sequence ID" value="HBA09754.1"/>
    <property type="molecule type" value="Genomic_DNA"/>
</dbReference>
<protein>
    <submittedName>
        <fullName evidence="1">Uncharacterized protein</fullName>
    </submittedName>
</protein>
<proteinExistence type="predicted"/>
<sequence>MIRINDDETSPGFDVNSPATAPVLCSFMGSFGKRLFERSEFPVAAHKVAQHRKQAVGGVIYFGYFLLDKQKKVTR</sequence>
<dbReference type="Proteomes" id="UP000264313">
    <property type="component" value="Unassembled WGS sequence"/>
</dbReference>
<name>A0A351RCI3_9PROT</name>
<comment type="caution">
    <text evidence="1">The sequence shown here is derived from an EMBL/GenBank/DDBJ whole genome shotgun (WGS) entry which is preliminary data.</text>
</comment>
<accession>A0A351RCI3</accession>
<evidence type="ECO:0000313" key="1">
    <source>
        <dbReference type="EMBL" id="HBA09754.1"/>
    </source>
</evidence>
<gene>
    <name evidence="1" type="ORF">DCW48_09540</name>
</gene>
<reference evidence="1 2" key="1">
    <citation type="journal article" date="2018" name="Nat. Biotechnol.">
        <title>A standardized bacterial taxonomy based on genome phylogeny substantially revises the tree of life.</title>
        <authorList>
            <person name="Parks D.H."/>
            <person name="Chuvochina M."/>
            <person name="Waite D.W."/>
            <person name="Rinke C."/>
            <person name="Skarshewski A."/>
            <person name="Chaumeil P.A."/>
            <person name="Hugenholtz P."/>
        </authorList>
    </citation>
    <scope>NUCLEOTIDE SEQUENCE [LARGE SCALE GENOMIC DNA]</scope>
    <source>
        <strain evidence="1">UBA9958</strain>
    </source>
</reference>
<organism evidence="1 2">
    <name type="scientific">Methylotenera mobilis</name>
    <dbReference type="NCBI Taxonomy" id="359408"/>
    <lineage>
        <taxon>Bacteria</taxon>
        <taxon>Pseudomonadati</taxon>
        <taxon>Pseudomonadota</taxon>
        <taxon>Betaproteobacteria</taxon>
        <taxon>Nitrosomonadales</taxon>
        <taxon>Methylophilaceae</taxon>
        <taxon>Methylotenera</taxon>
    </lineage>
</organism>
<evidence type="ECO:0000313" key="2">
    <source>
        <dbReference type="Proteomes" id="UP000264313"/>
    </source>
</evidence>